<reference evidence="2 4" key="1">
    <citation type="journal article" date="2020" name="Stud. Mycol.">
        <title>101 Dothideomycetes genomes: a test case for predicting lifestyles and emergence of pathogens.</title>
        <authorList>
            <person name="Haridas S."/>
            <person name="Albert R."/>
            <person name="Binder M."/>
            <person name="Bloem J."/>
            <person name="Labutti K."/>
            <person name="Salamov A."/>
            <person name="Andreopoulos B."/>
            <person name="Baker S."/>
            <person name="Barry K."/>
            <person name="Bills G."/>
            <person name="Bluhm B."/>
            <person name="Cannon C."/>
            <person name="Castanera R."/>
            <person name="Culley D."/>
            <person name="Daum C."/>
            <person name="Ezra D."/>
            <person name="Gonzalez J."/>
            <person name="Henrissat B."/>
            <person name="Kuo A."/>
            <person name="Liang C."/>
            <person name="Lipzen A."/>
            <person name="Lutzoni F."/>
            <person name="Magnuson J."/>
            <person name="Mondo S."/>
            <person name="Nolan M."/>
            <person name="Ohm R."/>
            <person name="Pangilinan J."/>
            <person name="Park H.-J."/>
            <person name="Ramirez L."/>
            <person name="Alfaro M."/>
            <person name="Sun H."/>
            <person name="Tritt A."/>
            <person name="Yoshinaga Y."/>
            <person name="Zwiers L.-H."/>
            <person name="Turgeon B."/>
            <person name="Goodwin S."/>
            <person name="Spatafora J."/>
            <person name="Crous P."/>
            <person name="Grigoriev I."/>
        </authorList>
    </citation>
    <scope>NUCLEOTIDE SEQUENCE</scope>
    <source>
        <strain evidence="2 4">CBS 304.34</strain>
    </source>
</reference>
<feature type="region of interest" description="Disordered" evidence="1">
    <location>
        <begin position="1"/>
        <end position="21"/>
    </location>
</feature>
<dbReference type="GeneID" id="54467063"/>
<evidence type="ECO:0000256" key="1">
    <source>
        <dbReference type="SAM" id="MobiDB-lite"/>
    </source>
</evidence>
<reference evidence="4" key="2">
    <citation type="submission" date="2020-04" db="EMBL/GenBank/DDBJ databases">
        <authorList>
            <consortium name="NCBI Genome Project"/>
        </authorList>
    </citation>
    <scope>NUCLEOTIDE SEQUENCE</scope>
    <source>
        <strain evidence="4">CBS 304.34</strain>
    </source>
</reference>
<dbReference type="RefSeq" id="XP_033570373.1">
    <property type="nucleotide sequence ID" value="XM_033726170.1"/>
</dbReference>
<dbReference type="AlphaFoldDB" id="A0A6A6Y457"/>
<evidence type="ECO:0000313" key="2">
    <source>
        <dbReference type="EMBL" id="KAF2803409.1"/>
    </source>
</evidence>
<name>A0A6A6Y457_9PEZI</name>
<protein>
    <submittedName>
        <fullName evidence="2 4">Uncharacterized protein</fullName>
    </submittedName>
</protein>
<dbReference type="EMBL" id="MU003718">
    <property type="protein sequence ID" value="KAF2803409.1"/>
    <property type="molecule type" value="Genomic_DNA"/>
</dbReference>
<dbReference type="OrthoDB" id="5346581at2759"/>
<dbReference type="Proteomes" id="UP000504636">
    <property type="component" value="Unplaced"/>
</dbReference>
<accession>A0A6A6Y457</accession>
<evidence type="ECO:0000313" key="3">
    <source>
        <dbReference type="Proteomes" id="UP000504636"/>
    </source>
</evidence>
<reference evidence="4" key="3">
    <citation type="submission" date="2025-04" db="UniProtKB">
        <authorList>
            <consortium name="RefSeq"/>
        </authorList>
    </citation>
    <scope>IDENTIFICATION</scope>
    <source>
        <strain evidence="4">CBS 304.34</strain>
    </source>
</reference>
<gene>
    <name evidence="2 4" type="ORF">BDZ99DRAFT_526762</name>
</gene>
<organism evidence="2">
    <name type="scientific">Mytilinidion resinicola</name>
    <dbReference type="NCBI Taxonomy" id="574789"/>
    <lineage>
        <taxon>Eukaryota</taxon>
        <taxon>Fungi</taxon>
        <taxon>Dikarya</taxon>
        <taxon>Ascomycota</taxon>
        <taxon>Pezizomycotina</taxon>
        <taxon>Dothideomycetes</taxon>
        <taxon>Pleosporomycetidae</taxon>
        <taxon>Mytilinidiales</taxon>
        <taxon>Mytilinidiaceae</taxon>
        <taxon>Mytilinidion</taxon>
    </lineage>
</organism>
<sequence>MRLPQSAYRDNPHTISLTEPPGLKPRVIDTLREFEEKFSINILLFDAKTAQAYQNTTVGSKEFKIHLLEMIAIACHNIAVLIYKEIKGSNIPTERIWYQPPPIISSLPPRLDGRPDEPETFPPRLVLPTDFYHPFYQAMEQYPEGVADVVGYRAELRIFGGVVVFDRGESGDECKEALIHPAKRRMIYQLHDHQIDEFVKFESVKRDGDVNHSLNLDSVRADTAVRDDEILGSPLPFQNERYHRRVDERDAFNQHIFRNRYERKWATRAPLTYRRMGADEPELEDVMERYRTTGKFE</sequence>
<proteinExistence type="predicted"/>
<evidence type="ECO:0000313" key="4">
    <source>
        <dbReference type="RefSeq" id="XP_033570373.1"/>
    </source>
</evidence>
<keyword evidence="3" id="KW-1185">Reference proteome</keyword>